<feature type="non-terminal residue" evidence="1">
    <location>
        <position position="1"/>
    </location>
</feature>
<keyword evidence="2" id="KW-1185">Reference proteome</keyword>
<evidence type="ECO:0000313" key="1">
    <source>
        <dbReference type="EMBL" id="CAG8598668.1"/>
    </source>
</evidence>
<proteinExistence type="predicted"/>
<dbReference type="Proteomes" id="UP000789860">
    <property type="component" value="Unassembled WGS sequence"/>
</dbReference>
<evidence type="ECO:0000313" key="2">
    <source>
        <dbReference type="Proteomes" id="UP000789860"/>
    </source>
</evidence>
<feature type="non-terminal residue" evidence="1">
    <location>
        <position position="228"/>
    </location>
</feature>
<organism evidence="1 2">
    <name type="scientific">Scutellospora calospora</name>
    <dbReference type="NCBI Taxonomy" id="85575"/>
    <lineage>
        <taxon>Eukaryota</taxon>
        <taxon>Fungi</taxon>
        <taxon>Fungi incertae sedis</taxon>
        <taxon>Mucoromycota</taxon>
        <taxon>Glomeromycotina</taxon>
        <taxon>Glomeromycetes</taxon>
        <taxon>Diversisporales</taxon>
        <taxon>Gigasporaceae</taxon>
        <taxon>Scutellospora</taxon>
    </lineage>
</organism>
<comment type="caution">
    <text evidence="1">The sequence shown here is derived from an EMBL/GenBank/DDBJ whole genome shotgun (WGS) entry which is preliminary data.</text>
</comment>
<dbReference type="EMBL" id="CAJVPM010014032">
    <property type="protein sequence ID" value="CAG8598668.1"/>
    <property type="molecule type" value="Genomic_DNA"/>
</dbReference>
<name>A0ACA9MMP5_9GLOM</name>
<accession>A0ACA9MMP5</accession>
<protein>
    <submittedName>
        <fullName evidence="1">5170_t:CDS:1</fullName>
    </submittedName>
</protein>
<sequence length="228" mass="27129">SSNNECNHSAPYLIFKCHEFEKSTEKLINNNPGLFCKESEDFKILDLIQDIFYFAHNLKYTNNWKDNFEIRRHSEIVKNSYTICEEFAEKFESLENLKKDLESKINFNLSSKDEEDICESYKEISKKIIKIGNLKNKWINKKKDLEKLSEFWKCLSIEFRLNENLINSNAELYVEEYVIDHIVEHYSKICDLVGAFCKYIATNNSKISEIYYNREKYGEIQANTADYH</sequence>
<reference evidence="1" key="1">
    <citation type="submission" date="2021-06" db="EMBL/GenBank/DDBJ databases">
        <authorList>
            <person name="Kallberg Y."/>
            <person name="Tangrot J."/>
            <person name="Rosling A."/>
        </authorList>
    </citation>
    <scope>NUCLEOTIDE SEQUENCE</scope>
    <source>
        <strain evidence="1">AU212A</strain>
    </source>
</reference>
<gene>
    <name evidence="1" type="ORF">SCALOS_LOCUS6848</name>
</gene>